<sequence length="217" mass="24257">MRTTRATPRFTPHHCDLLLSSALRSPHSYRALFPRPFFYLFLSFSFSDILNSSNHHSTTSTPLHLCITPHVVSFSSPQQPRLEPSINEYKSSTALSHSMILSSAAPTPTNLSSNNNRPSLLSTQSSTTRTLLPRFFHFLSHFDNHHNSLPLRHPTPFLLFSLSLSLIHHLSHHSLTLTPTTNPLILNSTLNGSSRADSLYRSAHLASANLCLLFLPV</sequence>
<keyword evidence="2" id="KW-1185">Reference proteome</keyword>
<proteinExistence type="predicted"/>
<name>A0A5B0M471_PUCGR</name>
<reference evidence="1 2" key="1">
    <citation type="submission" date="2019-05" db="EMBL/GenBank/DDBJ databases">
        <title>Emergence of the Ug99 lineage of the wheat stem rust pathogen through somatic hybridization.</title>
        <authorList>
            <person name="Li F."/>
            <person name="Upadhyaya N.M."/>
            <person name="Sperschneider J."/>
            <person name="Matny O."/>
            <person name="Nguyen-Phuc H."/>
            <person name="Mago R."/>
            <person name="Raley C."/>
            <person name="Miller M.E."/>
            <person name="Silverstein K.A.T."/>
            <person name="Henningsen E."/>
            <person name="Hirsch C.D."/>
            <person name="Visser B."/>
            <person name="Pretorius Z.A."/>
            <person name="Steffenson B.J."/>
            <person name="Schwessinger B."/>
            <person name="Dodds P.N."/>
            <person name="Figueroa M."/>
        </authorList>
    </citation>
    <scope>NUCLEOTIDE SEQUENCE [LARGE SCALE GENOMIC DNA]</scope>
    <source>
        <strain evidence="1">21-0</strain>
    </source>
</reference>
<dbReference type="Proteomes" id="UP000324748">
    <property type="component" value="Unassembled WGS sequence"/>
</dbReference>
<protein>
    <submittedName>
        <fullName evidence="1">Uncharacterized protein</fullName>
    </submittedName>
</protein>
<accession>A0A5B0M471</accession>
<dbReference type="EMBL" id="VSWC01000171">
    <property type="protein sequence ID" value="KAA1070790.1"/>
    <property type="molecule type" value="Genomic_DNA"/>
</dbReference>
<organism evidence="1 2">
    <name type="scientific">Puccinia graminis f. sp. tritici</name>
    <dbReference type="NCBI Taxonomy" id="56615"/>
    <lineage>
        <taxon>Eukaryota</taxon>
        <taxon>Fungi</taxon>
        <taxon>Dikarya</taxon>
        <taxon>Basidiomycota</taxon>
        <taxon>Pucciniomycotina</taxon>
        <taxon>Pucciniomycetes</taxon>
        <taxon>Pucciniales</taxon>
        <taxon>Pucciniaceae</taxon>
        <taxon>Puccinia</taxon>
    </lineage>
</organism>
<gene>
    <name evidence="1" type="ORF">PGT21_023972</name>
</gene>
<evidence type="ECO:0000313" key="2">
    <source>
        <dbReference type="Proteomes" id="UP000324748"/>
    </source>
</evidence>
<dbReference type="AlphaFoldDB" id="A0A5B0M471"/>
<evidence type="ECO:0000313" key="1">
    <source>
        <dbReference type="EMBL" id="KAA1070790.1"/>
    </source>
</evidence>
<comment type="caution">
    <text evidence="1">The sequence shown here is derived from an EMBL/GenBank/DDBJ whole genome shotgun (WGS) entry which is preliminary data.</text>
</comment>